<proteinExistence type="predicted"/>
<evidence type="ECO:0000256" key="3">
    <source>
        <dbReference type="ARBA" id="ARBA00023163"/>
    </source>
</evidence>
<keyword evidence="3" id="KW-0804">Transcription</keyword>
<keyword evidence="2" id="KW-0238">DNA-binding</keyword>
<evidence type="ECO:0000313" key="6">
    <source>
        <dbReference type="Proteomes" id="UP000472320"/>
    </source>
</evidence>
<dbReference type="PROSITE" id="PS00041">
    <property type="entry name" value="HTH_ARAC_FAMILY_1"/>
    <property type="match status" value="1"/>
</dbReference>
<gene>
    <name evidence="5" type="ORF">GM658_13560</name>
</gene>
<evidence type="ECO:0000256" key="1">
    <source>
        <dbReference type="ARBA" id="ARBA00023015"/>
    </source>
</evidence>
<comment type="caution">
    <text evidence="5">The sequence shown here is derived from an EMBL/GenBank/DDBJ whole genome shotgun (WGS) entry which is preliminary data.</text>
</comment>
<dbReference type="EMBL" id="WNKX01000009">
    <property type="protein sequence ID" value="MTW11626.1"/>
    <property type="molecule type" value="Genomic_DNA"/>
</dbReference>
<protein>
    <submittedName>
        <fullName evidence="5">Helix-turn-helix domain-containing protein</fullName>
    </submittedName>
</protein>
<dbReference type="AlphaFoldDB" id="A0A6L6QJ09"/>
<dbReference type="PRINTS" id="PR00032">
    <property type="entry name" value="HTHARAC"/>
</dbReference>
<evidence type="ECO:0000256" key="2">
    <source>
        <dbReference type="ARBA" id="ARBA00023125"/>
    </source>
</evidence>
<dbReference type="PANTHER" id="PTHR46796">
    <property type="entry name" value="HTH-TYPE TRANSCRIPTIONAL ACTIVATOR RHAS-RELATED"/>
    <property type="match status" value="1"/>
</dbReference>
<dbReference type="Proteomes" id="UP000472320">
    <property type="component" value="Unassembled WGS sequence"/>
</dbReference>
<dbReference type="InterPro" id="IPR018060">
    <property type="entry name" value="HTH_AraC"/>
</dbReference>
<dbReference type="OrthoDB" id="9816344at2"/>
<evidence type="ECO:0000313" key="5">
    <source>
        <dbReference type="EMBL" id="MTW11626.1"/>
    </source>
</evidence>
<evidence type="ECO:0000259" key="4">
    <source>
        <dbReference type="PROSITE" id="PS01124"/>
    </source>
</evidence>
<dbReference type="GO" id="GO:0043565">
    <property type="term" value="F:sequence-specific DNA binding"/>
    <property type="evidence" value="ECO:0007669"/>
    <property type="project" value="InterPro"/>
</dbReference>
<dbReference type="InterPro" id="IPR050204">
    <property type="entry name" value="AraC_XylS_family_regulators"/>
</dbReference>
<reference evidence="5 6" key="1">
    <citation type="submission" date="2019-11" db="EMBL/GenBank/DDBJ databases">
        <title>Type strains purchased from KCTC, JCM and DSMZ.</title>
        <authorList>
            <person name="Lu H."/>
        </authorList>
    </citation>
    <scope>NUCLEOTIDE SEQUENCE [LARGE SCALE GENOMIC DNA]</scope>
    <source>
        <strain evidence="5 6">JCM 31587</strain>
    </source>
</reference>
<dbReference type="InterPro" id="IPR009057">
    <property type="entry name" value="Homeodomain-like_sf"/>
</dbReference>
<dbReference type="GO" id="GO:0003700">
    <property type="term" value="F:DNA-binding transcription factor activity"/>
    <property type="evidence" value="ECO:0007669"/>
    <property type="project" value="InterPro"/>
</dbReference>
<feature type="domain" description="HTH araC/xylS-type" evidence="4">
    <location>
        <begin position="187"/>
        <end position="285"/>
    </location>
</feature>
<dbReference type="SMART" id="SM00342">
    <property type="entry name" value="HTH_ARAC"/>
    <property type="match status" value="1"/>
</dbReference>
<dbReference type="InterPro" id="IPR018062">
    <property type="entry name" value="HTH_AraC-typ_CS"/>
</dbReference>
<organism evidence="5 6">
    <name type="scientific">Massilia eburnea</name>
    <dbReference type="NCBI Taxonomy" id="1776165"/>
    <lineage>
        <taxon>Bacteria</taxon>
        <taxon>Pseudomonadati</taxon>
        <taxon>Pseudomonadota</taxon>
        <taxon>Betaproteobacteria</taxon>
        <taxon>Burkholderiales</taxon>
        <taxon>Oxalobacteraceae</taxon>
        <taxon>Telluria group</taxon>
        <taxon>Massilia</taxon>
    </lineage>
</organism>
<name>A0A6L6QJ09_9BURK</name>
<dbReference type="Gene3D" id="1.10.10.60">
    <property type="entry name" value="Homeodomain-like"/>
    <property type="match status" value="2"/>
</dbReference>
<dbReference type="RefSeq" id="WP_155454751.1">
    <property type="nucleotide sequence ID" value="NZ_WNKX01000009.1"/>
</dbReference>
<dbReference type="PROSITE" id="PS01124">
    <property type="entry name" value="HTH_ARAC_FAMILY_2"/>
    <property type="match status" value="1"/>
</dbReference>
<dbReference type="SUPFAM" id="SSF46689">
    <property type="entry name" value="Homeodomain-like"/>
    <property type="match status" value="2"/>
</dbReference>
<dbReference type="PANTHER" id="PTHR46796:SF6">
    <property type="entry name" value="ARAC SUBFAMILY"/>
    <property type="match status" value="1"/>
</dbReference>
<accession>A0A6L6QJ09</accession>
<keyword evidence="1" id="KW-0805">Transcription regulation</keyword>
<dbReference type="InterPro" id="IPR020449">
    <property type="entry name" value="Tscrpt_reg_AraC-type_HTH"/>
</dbReference>
<sequence length="293" mass="33086">MSHAVFRTMSGTDATLERFAWLGDGLAAAVWHRDTEEALTGYHQPGHHTLSCYIGGGYSVEREGLPGQYGAPQRLCSLPDWHDSEWVVRGQLRMLHIYFMPEHFTQRAVAELDREPRELTLQDRTYFENEKLVRLCGALLQQPWDDADHLLRANEITHGALSELLRSQSMSKPGQRLRGGLAPLVRRRLHEYIESHLGQSITLGTLAQLASMSEFHLARMFRVSFGMPPSAWIAARRIERARELLRAGSLPLQQVAQACGYADLSHFSHRFREATGAPPGRYRELMSTGSRSG</sequence>
<dbReference type="Pfam" id="PF12833">
    <property type="entry name" value="HTH_18"/>
    <property type="match status" value="1"/>
</dbReference>
<keyword evidence="6" id="KW-1185">Reference proteome</keyword>